<name>A0A1C3W007_9HYPH</name>
<dbReference type="EMBL" id="FMAF01000007">
    <property type="protein sequence ID" value="SCB33299.1"/>
    <property type="molecule type" value="Genomic_DNA"/>
</dbReference>
<dbReference type="Proteomes" id="UP000199205">
    <property type="component" value="Unassembled WGS sequence"/>
</dbReference>
<dbReference type="AlphaFoldDB" id="A0A1C3W007"/>
<gene>
    <name evidence="3" type="ORF">GA0061101_107212</name>
</gene>
<dbReference type="SUPFAM" id="SSF50346">
    <property type="entry name" value="PRC-barrel domain"/>
    <property type="match status" value="1"/>
</dbReference>
<reference evidence="4" key="1">
    <citation type="submission" date="2016-08" db="EMBL/GenBank/DDBJ databases">
        <authorList>
            <person name="Varghese N."/>
            <person name="Submissions Spin"/>
        </authorList>
    </citation>
    <scope>NUCLEOTIDE SEQUENCE [LARGE SCALE GENOMIC DNA]</scope>
    <source>
        <strain evidence="4">P1-7</strain>
    </source>
</reference>
<organism evidence="3 4">
    <name type="scientific">Rhizobium lusitanum</name>
    <dbReference type="NCBI Taxonomy" id="293958"/>
    <lineage>
        <taxon>Bacteria</taxon>
        <taxon>Pseudomonadati</taxon>
        <taxon>Pseudomonadota</taxon>
        <taxon>Alphaproteobacteria</taxon>
        <taxon>Hyphomicrobiales</taxon>
        <taxon>Rhizobiaceae</taxon>
        <taxon>Rhizobium/Agrobacterium group</taxon>
        <taxon>Rhizobium</taxon>
    </lineage>
</organism>
<feature type="domain" description="PRC-barrel" evidence="2">
    <location>
        <begin position="61"/>
        <end position="134"/>
    </location>
</feature>
<evidence type="ECO:0000259" key="2">
    <source>
        <dbReference type="Pfam" id="PF05239"/>
    </source>
</evidence>
<dbReference type="Gene3D" id="2.30.30.240">
    <property type="entry name" value="PRC-barrel domain"/>
    <property type="match status" value="1"/>
</dbReference>
<protein>
    <submittedName>
        <fullName evidence="3">PRC-barrel domain-containing protein</fullName>
    </submittedName>
</protein>
<dbReference type="InterPro" id="IPR027275">
    <property type="entry name" value="PRC-brl_dom"/>
</dbReference>
<accession>A0A1C3W007</accession>
<dbReference type="OrthoDB" id="7818259at2"/>
<dbReference type="RefSeq" id="WP_037191397.1">
    <property type="nucleotide sequence ID" value="NZ_FMAF01000007.1"/>
</dbReference>
<feature type="chain" id="PRO_5008684906" evidence="1">
    <location>
        <begin position="22"/>
        <end position="148"/>
    </location>
</feature>
<evidence type="ECO:0000313" key="3">
    <source>
        <dbReference type="EMBL" id="SCB33299.1"/>
    </source>
</evidence>
<evidence type="ECO:0000256" key="1">
    <source>
        <dbReference type="SAM" id="SignalP"/>
    </source>
</evidence>
<dbReference type="InterPro" id="IPR011033">
    <property type="entry name" value="PRC_barrel-like_sf"/>
</dbReference>
<evidence type="ECO:0000313" key="4">
    <source>
        <dbReference type="Proteomes" id="UP000199205"/>
    </source>
</evidence>
<dbReference type="Pfam" id="PF05239">
    <property type="entry name" value="PRC"/>
    <property type="match status" value="1"/>
</dbReference>
<keyword evidence="1" id="KW-0732">Signal</keyword>
<sequence>MKIRSILAGLALTLMSGAAFAQTTAATGADAAMAGPGITMGKTASGPLKYVNIQDDDLVTSKLVGIGIYNKQNETIGKISDVVIGGGKSVIGVVASVGGFLGIGETYVVLDPSSIALAPDNGTWKAYVDTSKQDLSMAPKLDYSKLRK</sequence>
<feature type="signal peptide" evidence="1">
    <location>
        <begin position="1"/>
        <end position="21"/>
    </location>
</feature>
<proteinExistence type="predicted"/>